<gene>
    <name evidence="2" type="ORF">K933_06668</name>
</gene>
<protein>
    <submittedName>
        <fullName evidence="2">Uncharacterized protein</fullName>
    </submittedName>
</protein>
<evidence type="ECO:0000313" key="3">
    <source>
        <dbReference type="Proteomes" id="UP000017840"/>
    </source>
</evidence>
<keyword evidence="1" id="KW-0812">Transmembrane</keyword>
<name>V4GUY4_9EURY</name>
<feature type="transmembrane region" description="Helical" evidence="1">
    <location>
        <begin position="16"/>
        <end position="35"/>
    </location>
</feature>
<proteinExistence type="predicted"/>
<dbReference type="AlphaFoldDB" id="V4GUY4"/>
<accession>V4GUY4</accession>
<reference evidence="2 3" key="1">
    <citation type="journal article" date="2013" name="Genome Announc.">
        <title>Draft Genome Sequence of 'Candidatus Halobonum tyrrellensis' Strain G22, Isolated from the Hypersaline Waters of Lake Tyrrell, Australia.</title>
        <authorList>
            <person name="Ugalde J.A."/>
            <person name="Narasingarao P."/>
            <person name="Kuo S."/>
            <person name="Podell S."/>
            <person name="Allen E.E."/>
        </authorList>
    </citation>
    <scope>NUCLEOTIDE SEQUENCE [LARGE SCALE GENOMIC DNA]</scope>
    <source>
        <strain evidence="2 3">G22</strain>
    </source>
</reference>
<dbReference type="RefSeq" id="WP_023393921.1">
    <property type="nucleotide sequence ID" value="NZ_ASGZ01000021.1"/>
</dbReference>
<keyword evidence="1" id="KW-0472">Membrane</keyword>
<evidence type="ECO:0000256" key="1">
    <source>
        <dbReference type="SAM" id="Phobius"/>
    </source>
</evidence>
<feature type="transmembrane region" description="Helical" evidence="1">
    <location>
        <begin position="47"/>
        <end position="75"/>
    </location>
</feature>
<dbReference type="STRING" id="1324957.K933_06668"/>
<sequence>MDPILLFGALPGGVELALLGVINLVIALLVGYWVYRDASRRHNDNAALWAIGVGLASLFLSLIGFLIVFALYLFVGRD</sequence>
<dbReference type="OrthoDB" id="342743at2157"/>
<comment type="caution">
    <text evidence="2">The sequence shown here is derived from an EMBL/GenBank/DDBJ whole genome shotgun (WGS) entry which is preliminary data.</text>
</comment>
<organism evidence="2 3">
    <name type="scientific">Candidatus Halobonum tyrrellensis G22</name>
    <dbReference type="NCBI Taxonomy" id="1324957"/>
    <lineage>
        <taxon>Archaea</taxon>
        <taxon>Methanobacteriati</taxon>
        <taxon>Methanobacteriota</taxon>
        <taxon>Stenosarchaea group</taxon>
        <taxon>Halobacteria</taxon>
        <taxon>Halobacteriales</taxon>
        <taxon>Haloferacaceae</taxon>
        <taxon>Candidatus Halobonum</taxon>
    </lineage>
</organism>
<evidence type="ECO:0000313" key="2">
    <source>
        <dbReference type="EMBL" id="ESP88946.1"/>
    </source>
</evidence>
<keyword evidence="1" id="KW-1133">Transmembrane helix</keyword>
<dbReference type="EMBL" id="ASGZ01000021">
    <property type="protein sequence ID" value="ESP88946.1"/>
    <property type="molecule type" value="Genomic_DNA"/>
</dbReference>
<keyword evidence="3" id="KW-1185">Reference proteome</keyword>
<dbReference type="Proteomes" id="UP000017840">
    <property type="component" value="Unassembled WGS sequence"/>
</dbReference>